<dbReference type="PROSITE" id="PS51471">
    <property type="entry name" value="FE2OG_OXY"/>
    <property type="match status" value="1"/>
</dbReference>
<reference evidence="3 4" key="1">
    <citation type="journal article" date="2024" name="Nat. Commun.">
        <title>Phylogenomics reveals the evolutionary origins of lichenization in chlorophyte algae.</title>
        <authorList>
            <person name="Puginier C."/>
            <person name="Libourel C."/>
            <person name="Otte J."/>
            <person name="Skaloud P."/>
            <person name="Haon M."/>
            <person name="Grisel S."/>
            <person name="Petersen M."/>
            <person name="Berrin J.G."/>
            <person name="Delaux P.M."/>
            <person name="Dal Grande F."/>
            <person name="Keller J."/>
        </authorList>
    </citation>
    <scope>NUCLEOTIDE SEQUENCE [LARGE SCALE GENOMIC DNA]</scope>
    <source>
        <strain evidence="3 4">SAG 2036</strain>
    </source>
</reference>
<dbReference type="InterPro" id="IPR005123">
    <property type="entry name" value="Oxoglu/Fe-dep_dioxygenase_dom"/>
</dbReference>
<keyword evidence="1" id="KW-0408">Iron</keyword>
<gene>
    <name evidence="3" type="ORF">WJX73_004277</name>
</gene>
<organism evidence="3 4">
    <name type="scientific">Symbiochloris irregularis</name>
    <dbReference type="NCBI Taxonomy" id="706552"/>
    <lineage>
        <taxon>Eukaryota</taxon>
        <taxon>Viridiplantae</taxon>
        <taxon>Chlorophyta</taxon>
        <taxon>core chlorophytes</taxon>
        <taxon>Trebouxiophyceae</taxon>
        <taxon>Trebouxiales</taxon>
        <taxon>Trebouxiaceae</taxon>
        <taxon>Symbiochloris</taxon>
    </lineage>
</organism>
<dbReference type="EMBL" id="JALJOQ010000292">
    <property type="protein sequence ID" value="KAK9785770.1"/>
    <property type="molecule type" value="Genomic_DNA"/>
</dbReference>
<name>A0AAW1NLX9_9CHLO</name>
<dbReference type="InterPro" id="IPR027443">
    <property type="entry name" value="IPNS-like_sf"/>
</dbReference>
<evidence type="ECO:0000313" key="4">
    <source>
        <dbReference type="Proteomes" id="UP001465755"/>
    </source>
</evidence>
<evidence type="ECO:0000256" key="1">
    <source>
        <dbReference type="RuleBase" id="RU003682"/>
    </source>
</evidence>
<accession>A0AAW1NLX9</accession>
<dbReference type="Pfam" id="PF03171">
    <property type="entry name" value="2OG-FeII_Oxy"/>
    <property type="match status" value="1"/>
</dbReference>
<keyword evidence="1" id="KW-0479">Metal-binding</keyword>
<sequence length="324" mass="36645">MALDQLQYEKVDISDFDKRKEDISRQLSHAASTIGFFYVTGHGISEERLDRAFAIGKKWFDLALEQKAEYKLDPVEYIGWKDQGVSRKTARAPKEQITFGHVAPDNQYAIALEAKAKKVVPEIEEFTRGFMDDCLRISQTILRGLAIALGQDEDFFVKGLDRNLPDAGGQGGWNNYLPFSSSSPETKWRSPTHADAELFTLLFQQQGRPGLEVTPGREFFNASNNGKPFLKNWDKFTQPPDEVLTFHPMPPIKNAITVNIGDLLMRWSDGEYLSTYHRVRAPAPDNNIPETERLSLVYFANPARSTVIQASACRRCVLVPVFLL</sequence>
<comment type="similarity">
    <text evidence="1">Belongs to the iron/ascorbate-dependent oxidoreductase family.</text>
</comment>
<dbReference type="InterPro" id="IPR026992">
    <property type="entry name" value="DIOX_N"/>
</dbReference>
<dbReference type="AlphaFoldDB" id="A0AAW1NLX9"/>
<comment type="caution">
    <text evidence="3">The sequence shown here is derived from an EMBL/GenBank/DDBJ whole genome shotgun (WGS) entry which is preliminary data.</text>
</comment>
<evidence type="ECO:0000259" key="2">
    <source>
        <dbReference type="PROSITE" id="PS51471"/>
    </source>
</evidence>
<feature type="domain" description="Fe2OG dioxygenase" evidence="2">
    <location>
        <begin position="163"/>
        <end position="302"/>
    </location>
</feature>
<proteinExistence type="inferred from homology"/>
<dbReference type="GO" id="GO:0046872">
    <property type="term" value="F:metal ion binding"/>
    <property type="evidence" value="ECO:0007669"/>
    <property type="project" value="UniProtKB-KW"/>
</dbReference>
<dbReference type="InterPro" id="IPR050231">
    <property type="entry name" value="Iron_ascorbate_oxido_reductase"/>
</dbReference>
<dbReference type="Pfam" id="PF14226">
    <property type="entry name" value="DIOX_N"/>
    <property type="match status" value="1"/>
</dbReference>
<evidence type="ECO:0000313" key="3">
    <source>
        <dbReference type="EMBL" id="KAK9785770.1"/>
    </source>
</evidence>
<keyword evidence="4" id="KW-1185">Reference proteome</keyword>
<dbReference type="SUPFAM" id="SSF51197">
    <property type="entry name" value="Clavaminate synthase-like"/>
    <property type="match status" value="1"/>
</dbReference>
<dbReference type="Proteomes" id="UP001465755">
    <property type="component" value="Unassembled WGS sequence"/>
</dbReference>
<dbReference type="Gene3D" id="2.60.120.330">
    <property type="entry name" value="B-lactam Antibiotic, Isopenicillin N Synthase, Chain"/>
    <property type="match status" value="1"/>
</dbReference>
<dbReference type="PANTHER" id="PTHR47990">
    <property type="entry name" value="2-OXOGLUTARATE (2OG) AND FE(II)-DEPENDENT OXYGENASE SUPERFAMILY PROTEIN-RELATED"/>
    <property type="match status" value="1"/>
</dbReference>
<keyword evidence="1" id="KW-0560">Oxidoreductase</keyword>
<dbReference type="InterPro" id="IPR044861">
    <property type="entry name" value="IPNS-like_FE2OG_OXY"/>
</dbReference>
<dbReference type="GO" id="GO:0016491">
    <property type="term" value="F:oxidoreductase activity"/>
    <property type="evidence" value="ECO:0007669"/>
    <property type="project" value="UniProtKB-KW"/>
</dbReference>
<dbReference type="PRINTS" id="PR00682">
    <property type="entry name" value="IPNSYNTHASE"/>
</dbReference>
<protein>
    <recommendedName>
        <fullName evidence="2">Fe2OG dioxygenase domain-containing protein</fullName>
    </recommendedName>
</protein>